<name>A0A1N6XB77_9GAMM</name>
<gene>
    <name evidence="2" type="ORF">SAMN05421647_11363</name>
</gene>
<dbReference type="Pfam" id="PF12128">
    <property type="entry name" value="DUF3584"/>
    <property type="match status" value="1"/>
</dbReference>
<feature type="coiled-coil region" evidence="1">
    <location>
        <begin position="610"/>
        <end position="755"/>
    </location>
</feature>
<dbReference type="InterPro" id="IPR021979">
    <property type="entry name" value="DUF3584"/>
</dbReference>
<sequence length="1232" mass="141069">MTNTLYGLTRILLHNSYFNGLTVCFNTDGHSNASGGNGAGKTSALNLIPILYGAEPNQLVSQVSGKLPFIDYYLPTQASALVFEHLREDGHRLALMYRHTTGVRTIYRFVHGSLEDTFLRDDIRPLLNAGRPITEIMGVLLAQGIEVSRQIDNITDYRAIIQNDRRLLRRGGSNRNRDMALARQYCLGGPDSHMSHLDRMSYSVLKREDMFNRLQQMIADTQFGDIHIDDKPAHLRDKSLVDDISSLRSFSAAEGDIRQCVELHQSRSLLLQDLDQAAGQLKSAVVAGEQRRVQLGGRIKALEADLTELSQCFEVEHRDLLNERNRLQSEVEQLDITIKNIHEEHADWLGQDITQKKADFKNLEQLTQRESELSRALDQLTTKVVNLELERAKASTEADQAYEQHRSKLAARELALTQQQGDLDRLRHENAQQLTCERDQALDDFESSDIHSALEPLNQKIGDLAAQARTASRTSNEEQTLTRLEQGHQLAVDQQTLARKKWQDAEEQTRQHQKLIDQALEALQAAKQAVAKAEEKCTYLTNLLHPVDGTLLSELRQHHPGWAHSIGRVINPDLLARKDLEPHFLPEQETFYGWSLALSKLDPVPAAASEAVLKERLEHAESVLRNAKETEKNQQQGCEQLTAKMKPFQEAQLAAKHELYRIQREAEALQARYSTYRAETQTAAEQRQVDARQALKEVEGEIRAVRESIRERKQAIRERFDEQAREADALYQSNRQVIEDDIKRVKAQLAQAIRDHDVDVALIDQCFSEQCLREGVDPRQIRAAREALKAQSVRIETVKGYETDLLRYDVWLKERWQTLEAKQSRFHQLSLARDEARERVLARERRFKQEEHQFRETLHTQQSALDTLSQALSRAQLVLQRVGTVENGVHEDDLAYLDPLADSLEGMLEAESRLRQQLLRKVERIGDILRQYGDSKIHNAWVYLLEQRKARTGLDEFDMEFKLQLPDDLAYLVDEQLPDLRNSLFEQIRAVGDSLSRYHGSLKVLNDEVIKVSRHLREKINTNQRIDSLTNIELHVTSKVVEGDYWERLSAFNKQWIEWRERRDSGLPSDRLMAALTDANDALQHADIRQDLKSLIGLRITVVENGRMAVVNNSREFDELSSNGLSYLALIVIYIGMARYLCPNPNIALHWPVDELANLSPENIARVFEMFDEAGLYLFSAFPSTDPNLLKFFKHRTLIDRQTGIRAVAFVELGEDDPARQRMKQAMMEVKG</sequence>
<proteinExistence type="predicted"/>
<feature type="coiled-coil region" evidence="1">
    <location>
        <begin position="509"/>
        <end position="543"/>
    </location>
</feature>
<feature type="coiled-coil region" evidence="1">
    <location>
        <begin position="310"/>
        <end position="404"/>
    </location>
</feature>
<reference evidence="2 3" key="1">
    <citation type="submission" date="2017-01" db="EMBL/GenBank/DDBJ databases">
        <authorList>
            <person name="Mah S.A."/>
            <person name="Swanson W.J."/>
            <person name="Moy G.W."/>
            <person name="Vacquier V.D."/>
        </authorList>
    </citation>
    <scope>NUCLEOTIDE SEQUENCE [LARGE SCALE GENOMIC DNA]</scope>
    <source>
        <strain evidence="2 3">DSM 7027</strain>
    </source>
</reference>
<dbReference type="EMBL" id="FTMN01000013">
    <property type="protein sequence ID" value="SIQ99602.1"/>
    <property type="molecule type" value="Genomic_DNA"/>
</dbReference>
<protein>
    <recommendedName>
        <fullName evidence="4">Chromosome segregation ATPase</fullName>
    </recommendedName>
</protein>
<keyword evidence="1" id="KW-0175">Coiled coil</keyword>
<evidence type="ECO:0000313" key="3">
    <source>
        <dbReference type="Proteomes" id="UP000186895"/>
    </source>
</evidence>
<dbReference type="AlphaFoldDB" id="A0A1N6XB77"/>
<keyword evidence="3" id="KW-1185">Reference proteome</keyword>
<evidence type="ECO:0000313" key="2">
    <source>
        <dbReference type="EMBL" id="SIQ99602.1"/>
    </source>
</evidence>
<evidence type="ECO:0000256" key="1">
    <source>
        <dbReference type="SAM" id="Coils"/>
    </source>
</evidence>
<organism evidence="2 3">
    <name type="scientific">Marinobacterium stanieri</name>
    <dbReference type="NCBI Taxonomy" id="49186"/>
    <lineage>
        <taxon>Bacteria</taxon>
        <taxon>Pseudomonadati</taxon>
        <taxon>Pseudomonadota</taxon>
        <taxon>Gammaproteobacteria</taxon>
        <taxon>Oceanospirillales</taxon>
        <taxon>Oceanospirillaceae</taxon>
        <taxon>Marinobacterium</taxon>
    </lineage>
</organism>
<dbReference type="Proteomes" id="UP000186895">
    <property type="component" value="Unassembled WGS sequence"/>
</dbReference>
<dbReference type="RefSeq" id="WP_076466117.1">
    <property type="nucleotide sequence ID" value="NZ_FTMN01000013.1"/>
</dbReference>
<dbReference type="STRING" id="49186.SAMN05421647_11363"/>
<evidence type="ECO:0008006" key="4">
    <source>
        <dbReference type="Google" id="ProtNLM"/>
    </source>
</evidence>
<accession>A0A1N6XB77</accession>